<dbReference type="InterPro" id="IPR011037">
    <property type="entry name" value="Pyrv_Knase-like_insert_dom_sf"/>
</dbReference>
<dbReference type="GO" id="GO:0005524">
    <property type="term" value="F:ATP binding"/>
    <property type="evidence" value="ECO:0007669"/>
    <property type="project" value="UniProtKB-KW"/>
</dbReference>
<dbReference type="OMA" id="ESANGHY"/>
<comment type="catalytic activity">
    <reaction evidence="13">
        <text>pyruvate + ATP = phosphoenolpyruvate + ADP + H(+)</text>
        <dbReference type="Rhea" id="RHEA:18157"/>
        <dbReference type="ChEBI" id="CHEBI:15361"/>
        <dbReference type="ChEBI" id="CHEBI:15378"/>
        <dbReference type="ChEBI" id="CHEBI:30616"/>
        <dbReference type="ChEBI" id="CHEBI:58702"/>
        <dbReference type="ChEBI" id="CHEBI:456216"/>
        <dbReference type="EC" id="2.7.1.40"/>
    </reaction>
</comment>
<evidence type="ECO:0000256" key="8">
    <source>
        <dbReference type="ARBA" id="ARBA00022777"/>
    </source>
</evidence>
<dbReference type="RefSeq" id="XP_002677247.1">
    <property type="nucleotide sequence ID" value="XM_002677201.1"/>
</dbReference>
<comment type="cofactor">
    <cofactor evidence="1">
        <name>K(+)</name>
        <dbReference type="ChEBI" id="CHEBI:29103"/>
    </cofactor>
</comment>
<dbReference type="InParanoid" id="D2VFN7"/>
<dbReference type="SMR" id="D2VFN7"/>
<keyword evidence="11 13" id="KW-0324">Glycolysis</keyword>
<dbReference type="Gene3D" id="3.20.20.60">
    <property type="entry name" value="Phosphoenolpyruvate-binding domains"/>
    <property type="match status" value="1"/>
</dbReference>
<dbReference type="SUPFAM" id="SSF52935">
    <property type="entry name" value="PK C-terminal domain-like"/>
    <property type="match status" value="1"/>
</dbReference>
<evidence type="ECO:0000256" key="12">
    <source>
        <dbReference type="ARBA" id="ARBA00023317"/>
    </source>
</evidence>
<dbReference type="STRING" id="5762.D2VFN7"/>
<evidence type="ECO:0000256" key="3">
    <source>
        <dbReference type="ARBA" id="ARBA00008663"/>
    </source>
</evidence>
<keyword evidence="7" id="KW-0547">Nucleotide-binding</keyword>
<dbReference type="SUPFAM" id="SSF51621">
    <property type="entry name" value="Phosphoenolpyruvate/pyruvate domain"/>
    <property type="match status" value="1"/>
</dbReference>
<dbReference type="GO" id="GO:0000287">
    <property type="term" value="F:magnesium ion binding"/>
    <property type="evidence" value="ECO:0007669"/>
    <property type="project" value="InterPro"/>
</dbReference>
<dbReference type="GO" id="GO:0016301">
    <property type="term" value="F:kinase activity"/>
    <property type="evidence" value="ECO:0007669"/>
    <property type="project" value="UniProtKB-KW"/>
</dbReference>
<dbReference type="AlphaFoldDB" id="D2VFN7"/>
<dbReference type="InterPro" id="IPR015793">
    <property type="entry name" value="Pyrv_Knase_brl"/>
</dbReference>
<keyword evidence="10 13" id="KW-0460">Magnesium</keyword>
<dbReference type="Gene3D" id="3.40.1380.20">
    <property type="entry name" value="Pyruvate kinase, C-terminal domain"/>
    <property type="match status" value="1"/>
</dbReference>
<dbReference type="PRINTS" id="PR01050">
    <property type="entry name" value="PYRUVTKNASE"/>
</dbReference>
<keyword evidence="17" id="KW-1185">Reference proteome</keyword>
<dbReference type="PANTHER" id="PTHR11817">
    <property type="entry name" value="PYRUVATE KINASE"/>
    <property type="match status" value="1"/>
</dbReference>
<evidence type="ECO:0000256" key="13">
    <source>
        <dbReference type="RuleBase" id="RU000504"/>
    </source>
</evidence>
<evidence type="ECO:0000256" key="4">
    <source>
        <dbReference type="ARBA" id="ARBA00012142"/>
    </source>
</evidence>
<evidence type="ECO:0000259" key="14">
    <source>
        <dbReference type="Pfam" id="PF00224"/>
    </source>
</evidence>
<dbReference type="GO" id="GO:0030955">
    <property type="term" value="F:potassium ion binding"/>
    <property type="evidence" value="ECO:0007669"/>
    <property type="project" value="InterPro"/>
</dbReference>
<dbReference type="InterPro" id="IPR036918">
    <property type="entry name" value="Pyrv_Knase_C_sf"/>
</dbReference>
<evidence type="ECO:0000256" key="10">
    <source>
        <dbReference type="ARBA" id="ARBA00022842"/>
    </source>
</evidence>
<dbReference type="NCBIfam" id="NF004491">
    <property type="entry name" value="PRK05826.1"/>
    <property type="match status" value="1"/>
</dbReference>
<dbReference type="InterPro" id="IPR015795">
    <property type="entry name" value="Pyrv_Knase_C"/>
</dbReference>
<dbReference type="InterPro" id="IPR001697">
    <property type="entry name" value="Pyr_Knase"/>
</dbReference>
<keyword evidence="8 13" id="KW-0418">Kinase</keyword>
<name>D2VFN7_NAEGR</name>
<dbReference type="Pfam" id="PF02887">
    <property type="entry name" value="PK_C"/>
    <property type="match status" value="1"/>
</dbReference>
<evidence type="ECO:0000259" key="15">
    <source>
        <dbReference type="Pfam" id="PF02887"/>
    </source>
</evidence>
<dbReference type="KEGG" id="ngr:NAEGRDRAFT_36690"/>
<evidence type="ECO:0000313" key="17">
    <source>
        <dbReference type="Proteomes" id="UP000006671"/>
    </source>
</evidence>
<dbReference type="VEuPathDB" id="AmoebaDB:NAEGRDRAFT_36690"/>
<dbReference type="EC" id="2.7.1.40" evidence="4 13"/>
<gene>
    <name evidence="16" type="ORF">NAEGRDRAFT_36690</name>
</gene>
<evidence type="ECO:0000256" key="11">
    <source>
        <dbReference type="ARBA" id="ARBA00023152"/>
    </source>
</evidence>
<dbReference type="OrthoDB" id="10255579at2759"/>
<dbReference type="Pfam" id="PF00224">
    <property type="entry name" value="PK"/>
    <property type="match status" value="1"/>
</dbReference>
<dbReference type="FunFam" id="2.40.33.10:FF:000001">
    <property type="entry name" value="Pyruvate kinase"/>
    <property type="match status" value="1"/>
</dbReference>
<dbReference type="InterPro" id="IPR015813">
    <property type="entry name" value="Pyrv/PenolPyrv_kinase-like_dom"/>
</dbReference>
<dbReference type="EMBL" id="GG738868">
    <property type="protein sequence ID" value="EFC44503.1"/>
    <property type="molecule type" value="Genomic_DNA"/>
</dbReference>
<evidence type="ECO:0000256" key="7">
    <source>
        <dbReference type="ARBA" id="ARBA00022741"/>
    </source>
</evidence>
<keyword evidence="6" id="KW-0479">Metal-binding</keyword>
<evidence type="ECO:0000256" key="2">
    <source>
        <dbReference type="ARBA" id="ARBA00004997"/>
    </source>
</evidence>
<dbReference type="InterPro" id="IPR040442">
    <property type="entry name" value="Pyrv_kinase-like_dom_sf"/>
</dbReference>
<proteinExistence type="inferred from homology"/>
<organism evidence="17">
    <name type="scientific">Naegleria gruberi</name>
    <name type="common">Amoeba</name>
    <dbReference type="NCBI Taxonomy" id="5762"/>
    <lineage>
        <taxon>Eukaryota</taxon>
        <taxon>Discoba</taxon>
        <taxon>Heterolobosea</taxon>
        <taxon>Tetramitia</taxon>
        <taxon>Eutetramitia</taxon>
        <taxon>Vahlkampfiidae</taxon>
        <taxon>Naegleria</taxon>
    </lineage>
</organism>
<evidence type="ECO:0000256" key="9">
    <source>
        <dbReference type="ARBA" id="ARBA00022840"/>
    </source>
</evidence>
<dbReference type="PROSITE" id="PS00110">
    <property type="entry name" value="PYRUVATE_KINASE"/>
    <property type="match status" value="1"/>
</dbReference>
<keyword evidence="5 13" id="KW-0808">Transferase</keyword>
<evidence type="ECO:0000313" key="16">
    <source>
        <dbReference type="EMBL" id="EFC44503.1"/>
    </source>
</evidence>
<dbReference type="NCBIfam" id="NF004978">
    <property type="entry name" value="PRK06354.1"/>
    <property type="match status" value="1"/>
</dbReference>
<feature type="domain" description="Pyruvate kinase barrel" evidence="14">
    <location>
        <begin position="8"/>
        <end position="342"/>
    </location>
</feature>
<comment type="similarity">
    <text evidence="3 13">Belongs to the pyruvate kinase family.</text>
</comment>
<dbReference type="eggNOG" id="KOG2323">
    <property type="taxonomic scope" value="Eukaryota"/>
</dbReference>
<dbReference type="NCBIfam" id="TIGR01064">
    <property type="entry name" value="pyruv_kin"/>
    <property type="match status" value="1"/>
</dbReference>
<keyword evidence="12 16" id="KW-0670">Pyruvate</keyword>
<dbReference type="Gene3D" id="2.40.33.10">
    <property type="entry name" value="PK beta-barrel domain-like"/>
    <property type="match status" value="1"/>
</dbReference>
<protein>
    <recommendedName>
        <fullName evidence="4 13">Pyruvate kinase</fullName>
        <ecNumber evidence="4 13">2.7.1.40</ecNumber>
    </recommendedName>
</protein>
<dbReference type="GeneID" id="8848444"/>
<dbReference type="GO" id="GO:0004743">
    <property type="term" value="F:pyruvate kinase activity"/>
    <property type="evidence" value="ECO:0007669"/>
    <property type="project" value="UniProtKB-EC"/>
</dbReference>
<evidence type="ECO:0000256" key="6">
    <source>
        <dbReference type="ARBA" id="ARBA00022723"/>
    </source>
</evidence>
<evidence type="ECO:0000256" key="5">
    <source>
        <dbReference type="ARBA" id="ARBA00022679"/>
    </source>
</evidence>
<feature type="domain" description="Pyruvate kinase C-terminal" evidence="15">
    <location>
        <begin position="380"/>
        <end position="485"/>
    </location>
</feature>
<accession>D2VFN7</accession>
<dbReference type="Proteomes" id="UP000006671">
    <property type="component" value="Unassembled WGS sequence"/>
</dbReference>
<keyword evidence="9" id="KW-0067">ATP-binding</keyword>
<dbReference type="InterPro" id="IPR015806">
    <property type="entry name" value="Pyrv_Knase_insert_dom_sf"/>
</dbReference>
<dbReference type="InterPro" id="IPR018209">
    <property type="entry name" value="Pyrv_Knase_AS"/>
</dbReference>
<dbReference type="SUPFAM" id="SSF50800">
    <property type="entry name" value="PK beta-barrel domain-like"/>
    <property type="match status" value="1"/>
</dbReference>
<reference evidence="16 17" key="1">
    <citation type="journal article" date="2010" name="Cell">
        <title>The genome of Naegleria gruberi illuminates early eukaryotic versatility.</title>
        <authorList>
            <person name="Fritz-Laylin L.K."/>
            <person name="Prochnik S.E."/>
            <person name="Ginger M.L."/>
            <person name="Dacks J.B."/>
            <person name="Carpenter M.L."/>
            <person name="Field M.C."/>
            <person name="Kuo A."/>
            <person name="Paredez A."/>
            <person name="Chapman J."/>
            <person name="Pham J."/>
            <person name="Shu S."/>
            <person name="Neupane R."/>
            <person name="Cipriano M."/>
            <person name="Mancuso J."/>
            <person name="Tu H."/>
            <person name="Salamov A."/>
            <person name="Lindquist E."/>
            <person name="Shapiro H."/>
            <person name="Lucas S."/>
            <person name="Grigoriev I.V."/>
            <person name="Cande W.Z."/>
            <person name="Fulton C."/>
            <person name="Rokhsar D.S."/>
            <person name="Dawson S.C."/>
        </authorList>
    </citation>
    <scope>NUCLEOTIDE SEQUENCE [LARGE SCALE GENOMIC DNA]</scope>
    <source>
        <strain evidence="16 17">NEG-M</strain>
    </source>
</reference>
<dbReference type="UniPathway" id="UPA00109">
    <property type="reaction ID" value="UER00188"/>
</dbReference>
<evidence type="ECO:0000256" key="1">
    <source>
        <dbReference type="ARBA" id="ARBA00001958"/>
    </source>
</evidence>
<sequence length="498" mass="54757">MNGTASDRRTKILCTIGPSSSDKSIIMQMMMEGMNAARLNFSHGEHNVHLETIQKIREAQKELGGIPFAIVQDLQGPKIRIGKLGKSFMIVEGEEIVITTDKSVIASGEDNETRPRKVSTSYPNLVRDCRPGSKLMIDDGYLEVHVVSKNQEETEMVCKVVTGGMLSQRKGINMVDEGATISAPALTEKDIADLEFGMKCGEINYVCLSFVRFAQDIIDAKNLMMKFAGKTIPIIAKIERIEAIRNIDAILKEADGLMVARGDLMIETNFHELPIFQKELIEKSSKAGKIDITATQMLQSMVESKIPTRAEVTDVSNACFDGTDVVMLSNESAMGKYPVLSVKTMHLIVRTADINSHKFGRLDSHENDFNSNATDSIENASCMAASTIANKHSGVKLICCITNSGKTAVSISQYRPNVPIIALTDQEFTFNRLTLGWGITPVLIHNTDYITGPHSVEELCCKYLVEKSFAQPGDLVVLVIGAETVNHMAHTVRLMKLP</sequence>
<comment type="pathway">
    <text evidence="2 13">Carbohydrate degradation; glycolysis; pyruvate from D-glyceraldehyde 3-phosphate: step 5/5.</text>
</comment>